<evidence type="ECO:0000256" key="5">
    <source>
        <dbReference type="SAM" id="MobiDB-lite"/>
    </source>
</evidence>
<evidence type="ECO:0000256" key="3">
    <source>
        <dbReference type="ARBA" id="ARBA00023054"/>
    </source>
</evidence>
<dbReference type="PANTHER" id="PTHR12587">
    <property type="entry name" value="LAR INTERACTING PROTEIN LIP -RELATED PROTEIN"/>
    <property type="match status" value="1"/>
</dbReference>
<feature type="region of interest" description="Disordered" evidence="5">
    <location>
        <begin position="347"/>
        <end position="476"/>
    </location>
</feature>
<evidence type="ECO:0000259" key="6">
    <source>
        <dbReference type="PROSITE" id="PS50105"/>
    </source>
</evidence>
<feature type="compositionally biased region" description="Low complexity" evidence="5">
    <location>
        <begin position="409"/>
        <end position="423"/>
    </location>
</feature>
<dbReference type="SMART" id="SM00454">
    <property type="entry name" value="SAM"/>
    <property type="match status" value="3"/>
</dbReference>
<keyword evidence="3 4" id="KW-0175">Coiled coil</keyword>
<dbReference type="InterPro" id="IPR058914">
    <property type="entry name" value="LIPB1/2_CC"/>
</dbReference>
<organism evidence="7">
    <name type="scientific">Phallusia mammillata</name>
    <dbReference type="NCBI Taxonomy" id="59560"/>
    <lineage>
        <taxon>Eukaryota</taxon>
        <taxon>Metazoa</taxon>
        <taxon>Chordata</taxon>
        <taxon>Tunicata</taxon>
        <taxon>Ascidiacea</taxon>
        <taxon>Phlebobranchia</taxon>
        <taxon>Ascidiidae</taxon>
        <taxon>Phallusia</taxon>
    </lineage>
</organism>
<accession>A0A6F9DPV4</accession>
<protein>
    <submittedName>
        <fullName evidence="7">Liprin-beta-1-like</fullName>
    </submittedName>
</protein>
<dbReference type="GO" id="GO:0048786">
    <property type="term" value="C:presynaptic active zone"/>
    <property type="evidence" value="ECO:0007669"/>
    <property type="project" value="TreeGrafter"/>
</dbReference>
<evidence type="ECO:0000256" key="2">
    <source>
        <dbReference type="ARBA" id="ARBA00022737"/>
    </source>
</evidence>
<dbReference type="PANTHER" id="PTHR12587:SF14">
    <property type="entry name" value="AT31531P"/>
    <property type="match status" value="1"/>
</dbReference>
<dbReference type="GO" id="GO:0007528">
    <property type="term" value="P:neuromuscular junction development"/>
    <property type="evidence" value="ECO:0007669"/>
    <property type="project" value="TreeGrafter"/>
</dbReference>
<dbReference type="InterPro" id="IPR013761">
    <property type="entry name" value="SAM/pointed_sf"/>
</dbReference>
<dbReference type="CDD" id="cd09563">
    <property type="entry name" value="SAM_liprin-beta1_2_repeat1"/>
    <property type="match status" value="1"/>
</dbReference>
<feature type="compositionally biased region" description="Polar residues" evidence="5">
    <location>
        <begin position="462"/>
        <end position="471"/>
    </location>
</feature>
<feature type="compositionally biased region" description="Polar residues" evidence="5">
    <location>
        <begin position="399"/>
        <end position="408"/>
    </location>
</feature>
<feature type="domain" description="SAM" evidence="6">
    <location>
        <begin position="553"/>
        <end position="617"/>
    </location>
</feature>
<dbReference type="InterPro" id="IPR037619">
    <property type="entry name" value="LIPB1/2_SAM_3rd"/>
</dbReference>
<dbReference type="SUPFAM" id="SSF47769">
    <property type="entry name" value="SAM/Pointed domain"/>
    <property type="match status" value="3"/>
</dbReference>
<proteinExistence type="evidence at transcript level"/>
<dbReference type="InterPro" id="IPR037618">
    <property type="entry name" value="LIPB1/2_SAM_2nd"/>
</dbReference>
<dbReference type="InterPro" id="IPR029515">
    <property type="entry name" value="Liprin"/>
</dbReference>
<dbReference type="CDD" id="cd09569">
    <property type="entry name" value="SAM_liprin-beta1_2_repeat3"/>
    <property type="match status" value="1"/>
</dbReference>
<dbReference type="EMBL" id="LR789198">
    <property type="protein sequence ID" value="CAB3265060.1"/>
    <property type="molecule type" value="mRNA"/>
</dbReference>
<feature type="compositionally biased region" description="Basic and acidic residues" evidence="5">
    <location>
        <begin position="451"/>
        <end position="460"/>
    </location>
</feature>
<dbReference type="InterPro" id="IPR001660">
    <property type="entry name" value="SAM"/>
</dbReference>
<dbReference type="Pfam" id="PF00536">
    <property type="entry name" value="SAM_1"/>
    <property type="match status" value="2"/>
</dbReference>
<dbReference type="InterPro" id="IPR037617">
    <property type="entry name" value="LIPB1/2_SAM_1"/>
</dbReference>
<dbReference type="AlphaFoldDB" id="A0A6F9DPV4"/>
<gene>
    <name evidence="7" type="primary">Ppfibp1</name>
</gene>
<name>A0A6F9DPV4_9ASCI</name>
<feature type="coiled-coil region" evidence="4">
    <location>
        <begin position="117"/>
        <end position="294"/>
    </location>
</feature>
<reference evidence="7" key="1">
    <citation type="submission" date="2020-04" db="EMBL/GenBank/DDBJ databases">
        <authorList>
            <person name="Neveu A P."/>
        </authorList>
    </citation>
    <scope>NUCLEOTIDE SEQUENCE</scope>
    <source>
        <tissue evidence="7">Whole embryo</tissue>
    </source>
</reference>
<dbReference type="Pfam" id="PF07647">
    <property type="entry name" value="SAM_2"/>
    <property type="match status" value="1"/>
</dbReference>
<evidence type="ECO:0000256" key="4">
    <source>
        <dbReference type="SAM" id="Coils"/>
    </source>
</evidence>
<feature type="region of interest" description="Disordered" evidence="5">
    <location>
        <begin position="490"/>
        <end position="514"/>
    </location>
</feature>
<dbReference type="Pfam" id="PF26022">
    <property type="entry name" value="CC_Liprin_beta"/>
    <property type="match status" value="1"/>
</dbReference>
<evidence type="ECO:0000313" key="7">
    <source>
        <dbReference type="EMBL" id="CAB3265060.1"/>
    </source>
</evidence>
<keyword evidence="2" id="KW-0677">Repeat</keyword>
<feature type="compositionally biased region" description="Polar residues" evidence="5">
    <location>
        <begin position="361"/>
        <end position="376"/>
    </location>
</feature>
<dbReference type="Gene3D" id="1.10.150.50">
    <property type="entry name" value="Transcription Factor, Ets-1"/>
    <property type="match status" value="3"/>
</dbReference>
<dbReference type="CDD" id="cd09566">
    <property type="entry name" value="SAM_liprin-beta1_2_repeat2"/>
    <property type="match status" value="1"/>
</dbReference>
<comment type="similarity">
    <text evidence="1">Belongs to the liprin family. Liprin-beta subfamily.</text>
</comment>
<dbReference type="PROSITE" id="PS50105">
    <property type="entry name" value="SAM_DOMAIN"/>
    <property type="match status" value="2"/>
</dbReference>
<evidence type="ECO:0000256" key="1">
    <source>
        <dbReference type="ARBA" id="ARBA00007547"/>
    </source>
</evidence>
<feature type="domain" description="SAM" evidence="6">
    <location>
        <begin position="630"/>
        <end position="688"/>
    </location>
</feature>
<sequence>MEGGDELENMVEMLNRRAASDMLEDAIQHFDNIIDANTNGPEAHYSDEESANTEFNTGVQGVALLMEDLRNAVEATLDVEVDNDEERKTLSQALLKHISSDTLSFYRKLFKIEPPKNESESDKVKRLIAENDSLTLQVSVLSDQVELQTEKLVEVETQLNEANERLEGADARLREEVEAKTSLETQKLQLMNEMANYKINCAQQQQQKQQDVADINELERKKQESESRNDQYKFVLSKLNKMKQKVVEVQREKLECGKEIEILKGTIENLKKSLTEKDQLVEDLKQQIQLLKANPASKVSSPDEGIVQDHDEKEQRLLQLRMPAPYATSTPISNEMDSKKIPLVSQPHKNTDVPDVAIGASLNTPKQSGNKGIRSQSLEKLHGMRVGGGVGEMRRSSSQEEGLSQQANLSGSSGILSDASSPSKRGPWENPKSPPKSKSSSTPNLAMTEIRQVDPAHDTPTHAPTNQNSPFHQRKKHGFRKFFSSFRLRRSRSTSLEPGANLPPPGVSTEQDENNFKRGGIRATAGPRLGWNPRDANQKMTSTLDDQTPFTRWQTDRICQWLMDIGLHMYIEPCKKWVKNGDTLLRATNQELEKELGIRNPLHKKKLMLHLQAQGEEEDGGQAKMDGVWVSRWLDDIGLPQYKDQFHESCVDGRLIHHMTVSDAQKLRITNLFHLLSLRRAVEVLRICQFDPTRLKRRPLEGEEKDDVSLWTNHRVMEWLRSADLAEYAPNLRGSGVHGAVLVLEPLFTAETLSALLHIPHSKTLLRRHLAAKLKELLPPESTKEKEERSQAHGYQPVNVNVKYKIGRRSFGGLGRLRGSSAASSSREFGSGEYVCPISSACKTMQGHRSDLERRMQVQGAKRTVDADDVVTDDVSGSGSDNIEVVELNESTTREINAFSTQLNSLTSNWKEL</sequence>